<sequence length="182" mass="21385">MQNLTEKKAQIVSFFTQLQTQHSKHLPELSAYQLKFSQTKRQLGSCHYRDKIIRISEHVLQHNGIEMQLDTLKHEFAHAIAFHKHGERGHGSRWKYWALQLGATPASRAQEAVKTEYNYRLVKYAQGELVPLKRFYHRKVALKNRYIPNDPNSLNCLFLVSTQALEQYLKGEIKLNELEFHQ</sequence>
<name>A0ABV1RDF9_9ALTE</name>
<keyword evidence="3" id="KW-1185">Reference proteome</keyword>
<gene>
    <name evidence="2" type="ORF">ABS311_03600</name>
</gene>
<organism evidence="2 3">
    <name type="scientific">Catenovulum sediminis</name>
    <dbReference type="NCBI Taxonomy" id="1740262"/>
    <lineage>
        <taxon>Bacteria</taxon>
        <taxon>Pseudomonadati</taxon>
        <taxon>Pseudomonadota</taxon>
        <taxon>Gammaproteobacteria</taxon>
        <taxon>Alteromonadales</taxon>
        <taxon>Alteromonadaceae</taxon>
        <taxon>Catenovulum</taxon>
    </lineage>
</organism>
<protein>
    <submittedName>
        <fullName evidence="2">SprT-like domain-containing protein</fullName>
    </submittedName>
</protein>
<feature type="domain" description="SprT-like" evidence="1">
    <location>
        <begin position="14"/>
        <end position="105"/>
    </location>
</feature>
<dbReference type="EMBL" id="JBELOE010000078">
    <property type="protein sequence ID" value="MER2490966.1"/>
    <property type="molecule type" value="Genomic_DNA"/>
</dbReference>
<evidence type="ECO:0000313" key="2">
    <source>
        <dbReference type="EMBL" id="MER2490966.1"/>
    </source>
</evidence>
<evidence type="ECO:0000313" key="3">
    <source>
        <dbReference type="Proteomes" id="UP001467690"/>
    </source>
</evidence>
<evidence type="ECO:0000259" key="1">
    <source>
        <dbReference type="Pfam" id="PF10263"/>
    </source>
</evidence>
<dbReference type="InterPro" id="IPR006640">
    <property type="entry name" value="SprT-like_domain"/>
</dbReference>
<reference evidence="2 3" key="1">
    <citation type="submission" date="2024-06" db="EMBL/GenBank/DDBJ databases">
        <authorList>
            <person name="Chen R.Y."/>
        </authorList>
    </citation>
    <scope>NUCLEOTIDE SEQUENCE [LARGE SCALE GENOMIC DNA]</scope>
    <source>
        <strain evidence="2 3">D2</strain>
    </source>
</reference>
<dbReference type="Proteomes" id="UP001467690">
    <property type="component" value="Unassembled WGS sequence"/>
</dbReference>
<dbReference type="Pfam" id="PF10263">
    <property type="entry name" value="SprT-like"/>
    <property type="match status" value="1"/>
</dbReference>
<comment type="caution">
    <text evidence="2">The sequence shown here is derived from an EMBL/GenBank/DDBJ whole genome shotgun (WGS) entry which is preliminary data.</text>
</comment>
<accession>A0ABV1RDF9</accession>
<dbReference type="RefSeq" id="WP_143870114.1">
    <property type="nucleotide sequence ID" value="NZ_CP041660.1"/>
</dbReference>
<proteinExistence type="predicted"/>